<dbReference type="GO" id="GO:0032259">
    <property type="term" value="P:methylation"/>
    <property type="evidence" value="ECO:0007669"/>
    <property type="project" value="UniProtKB-KW"/>
</dbReference>
<dbReference type="InterPro" id="IPR025595">
    <property type="entry name" value="PterinBD-DUF4346"/>
</dbReference>
<reference evidence="5 6" key="1">
    <citation type="submission" date="2017-09" db="EMBL/GenBank/DDBJ databases">
        <title>Depth-based differentiation of microbial function through sediment-hosted aquifers and enrichment of novel symbionts in the deep terrestrial subsurface.</title>
        <authorList>
            <person name="Probst A.J."/>
            <person name="Ladd B."/>
            <person name="Jarett J.K."/>
            <person name="Geller-Mcgrath D.E."/>
            <person name="Sieber C.M."/>
            <person name="Emerson J.B."/>
            <person name="Anantharaman K."/>
            <person name="Thomas B.C."/>
            <person name="Malmstrom R."/>
            <person name="Stieglmeier M."/>
            <person name="Klingl A."/>
            <person name="Woyke T."/>
            <person name="Ryan C.M."/>
            <person name="Banfield J.F."/>
        </authorList>
    </citation>
    <scope>NUCLEOTIDE SEQUENCE [LARGE SCALE GENOMIC DNA]</scope>
    <source>
        <strain evidence="5">CG15_BIG_FIL_POST_REV_8_21_14_020_45_12</strain>
    </source>
</reference>
<gene>
    <name evidence="5" type="ORF">COW24_05165</name>
</gene>
<dbReference type="Pfam" id="PF04208">
    <property type="entry name" value="MtrA"/>
    <property type="match status" value="1"/>
</dbReference>
<dbReference type="InterPro" id="IPR045097">
    <property type="entry name" value="Thymidate_synth/dCMP_Mease"/>
</dbReference>
<dbReference type="GO" id="GO:0006231">
    <property type="term" value="P:dTMP biosynthetic process"/>
    <property type="evidence" value="ECO:0007669"/>
    <property type="project" value="TreeGrafter"/>
</dbReference>
<name>A0A2M7H2K5_9BACT</name>
<evidence type="ECO:0000259" key="4">
    <source>
        <dbReference type="Pfam" id="PF14251"/>
    </source>
</evidence>
<accession>A0A2M7H2K5</accession>
<dbReference type="PANTHER" id="PTHR11548">
    <property type="entry name" value="THYMIDYLATE SYNTHASE 1"/>
    <property type="match status" value="1"/>
</dbReference>
<evidence type="ECO:0000313" key="6">
    <source>
        <dbReference type="Proteomes" id="UP000230292"/>
    </source>
</evidence>
<evidence type="ECO:0000259" key="3">
    <source>
        <dbReference type="Pfam" id="PF00303"/>
    </source>
</evidence>
<evidence type="ECO:0000313" key="5">
    <source>
        <dbReference type="EMBL" id="PIW36472.1"/>
    </source>
</evidence>
<dbReference type="SUPFAM" id="SSF55831">
    <property type="entry name" value="Thymidylate synthase/dCMP hydroxymethylase"/>
    <property type="match status" value="1"/>
</dbReference>
<sequence>MEKTDWPIYYAENLVIGNSASSVGVATLWTPKELFQKKLKADTYRLIGQLYSNDGINPLLRNVLANPCIRTIVLCGQDRIGSADALACLMKNGINAKGEVIGKEEARVEQEIPVEAVELFRANVTLIDKRGIMNPAEIQKVIDDCEQQPELWAEPQLFPEPDLSTDRFPSEGAAYTYRGKTMAEVWPKLLHGLLRFGEEKQTNYGTKQKELLDVTAVITDEDPASPDLPDYLPFTLEHFEQYKPQVLSAEPLPTLSYTYGMRLRNFDGVNQVEAMISKLKAEPWTRQAVAVLWDVATDNDSEHPPCLNIISALVKDDELVMTCFFRSNDMFRAWPENALALRCMQKEIAEAVGIDMGPLTTISASAHIYEENIPAAREIIETAYPKLPCEQDRRGNYVIKLLEGAIEVTHLSPVGRKLEKFSGNTAMDLMNQIASNEGTSVFIHAMDLGAELQKAEIALKLGLQYTQDRPLPLK</sequence>
<protein>
    <submittedName>
        <fullName evidence="5">Uncharacterized protein</fullName>
    </submittedName>
</protein>
<proteinExistence type="predicted"/>
<dbReference type="AlphaFoldDB" id="A0A2M7H2K5"/>
<dbReference type="InterPro" id="IPR036926">
    <property type="entry name" value="Thymidate_synth/dCMP_Mease_sf"/>
</dbReference>
<keyword evidence="2" id="KW-0808">Transferase</keyword>
<dbReference type="Gene3D" id="3.30.572.10">
    <property type="entry name" value="Thymidylate synthase/dCMP hydroxymethylase domain"/>
    <property type="match status" value="1"/>
</dbReference>
<evidence type="ECO:0000256" key="1">
    <source>
        <dbReference type="ARBA" id="ARBA00022603"/>
    </source>
</evidence>
<dbReference type="InterPro" id="IPR023451">
    <property type="entry name" value="Thymidate_synth/dCMP_Mease_dom"/>
</dbReference>
<organism evidence="5 6">
    <name type="scientific">Candidatus Kerfeldbacteria bacterium CG15_BIG_FIL_POST_REV_8_21_14_020_45_12</name>
    <dbReference type="NCBI Taxonomy" id="2014247"/>
    <lineage>
        <taxon>Bacteria</taxon>
        <taxon>Candidatus Kerfeldiibacteriota</taxon>
    </lineage>
</organism>
<evidence type="ECO:0000256" key="2">
    <source>
        <dbReference type="ARBA" id="ARBA00022679"/>
    </source>
</evidence>
<keyword evidence="1" id="KW-0489">Methyltransferase</keyword>
<dbReference type="Pfam" id="PF14251">
    <property type="entry name" value="PterinBD-DUF4346"/>
    <property type="match status" value="1"/>
</dbReference>
<dbReference type="PANTHER" id="PTHR11548:SF1">
    <property type="entry name" value="THYMIDYLATE SYNTHASE 1"/>
    <property type="match status" value="1"/>
</dbReference>
<dbReference type="EMBL" id="PFGC01000051">
    <property type="protein sequence ID" value="PIW36472.1"/>
    <property type="molecule type" value="Genomic_DNA"/>
</dbReference>
<feature type="domain" description="DUF4346" evidence="4">
    <location>
        <begin position="391"/>
        <end position="468"/>
    </location>
</feature>
<dbReference type="GO" id="GO:0005829">
    <property type="term" value="C:cytosol"/>
    <property type="evidence" value="ECO:0007669"/>
    <property type="project" value="TreeGrafter"/>
</dbReference>
<dbReference type="Pfam" id="PF00303">
    <property type="entry name" value="Thymidylat_synt"/>
    <property type="match status" value="1"/>
</dbReference>
<feature type="domain" description="Thymidylate synthase/dCMP hydroxymethylase" evidence="3">
    <location>
        <begin position="254"/>
        <end position="387"/>
    </location>
</feature>
<dbReference type="Proteomes" id="UP000230292">
    <property type="component" value="Unassembled WGS sequence"/>
</dbReference>
<dbReference type="InterPro" id="IPR030688">
    <property type="entry name" value="MeTrfase_MtrA/MtxA"/>
</dbReference>
<comment type="caution">
    <text evidence="5">The sequence shown here is derived from an EMBL/GenBank/DDBJ whole genome shotgun (WGS) entry which is preliminary data.</text>
</comment>
<dbReference type="GO" id="GO:0004799">
    <property type="term" value="F:thymidylate synthase activity"/>
    <property type="evidence" value="ECO:0007669"/>
    <property type="project" value="TreeGrafter"/>
</dbReference>